<dbReference type="GO" id="GO:0008171">
    <property type="term" value="F:O-methyltransferase activity"/>
    <property type="evidence" value="ECO:0007669"/>
    <property type="project" value="InterPro"/>
</dbReference>
<dbReference type="SUPFAM" id="SSF46785">
    <property type="entry name" value="Winged helix' DNA-binding domain"/>
    <property type="match status" value="1"/>
</dbReference>
<dbReference type="Pfam" id="PF00891">
    <property type="entry name" value="Methyltransf_2"/>
    <property type="match status" value="1"/>
</dbReference>
<dbReference type="SUPFAM" id="SSF53335">
    <property type="entry name" value="S-adenosyl-L-methionine-dependent methyltransferases"/>
    <property type="match status" value="1"/>
</dbReference>
<evidence type="ECO:0000313" key="7">
    <source>
        <dbReference type="Proteomes" id="UP000070501"/>
    </source>
</evidence>
<proteinExistence type="predicted"/>
<dbReference type="InterPro" id="IPR036390">
    <property type="entry name" value="WH_DNA-bd_sf"/>
</dbReference>
<evidence type="ECO:0000259" key="5">
    <source>
        <dbReference type="Pfam" id="PF00891"/>
    </source>
</evidence>
<evidence type="ECO:0000256" key="2">
    <source>
        <dbReference type="ARBA" id="ARBA00022679"/>
    </source>
</evidence>
<name>A0A136ISQ9_9PEZI</name>
<feature type="domain" description="O-methyltransferase C-terminal" evidence="5">
    <location>
        <begin position="246"/>
        <end position="390"/>
    </location>
</feature>
<keyword evidence="1 6" id="KW-0489">Methyltransferase</keyword>
<dbReference type="GO" id="GO:0032259">
    <property type="term" value="P:methylation"/>
    <property type="evidence" value="ECO:0007669"/>
    <property type="project" value="UniProtKB-KW"/>
</dbReference>
<dbReference type="InterPro" id="IPR016461">
    <property type="entry name" value="COMT-like"/>
</dbReference>
<protein>
    <submittedName>
        <fullName evidence="6">S-adenosyl-L-methionine-dependent methyltransferase</fullName>
    </submittedName>
</protein>
<dbReference type="STRING" id="196109.A0A136ISQ9"/>
<dbReference type="InParanoid" id="A0A136ISQ9"/>
<dbReference type="PANTHER" id="PTHR43712">
    <property type="entry name" value="PUTATIVE (AFU_ORTHOLOGUE AFUA_4G14580)-RELATED"/>
    <property type="match status" value="1"/>
</dbReference>
<dbReference type="InterPro" id="IPR001077">
    <property type="entry name" value="COMT_C"/>
</dbReference>
<dbReference type="EMBL" id="KQ964260">
    <property type="protein sequence ID" value="KXJ87992.1"/>
    <property type="molecule type" value="Genomic_DNA"/>
</dbReference>
<dbReference type="AlphaFoldDB" id="A0A136ISQ9"/>
<dbReference type="PANTHER" id="PTHR43712:SF16">
    <property type="entry name" value="O-METHYLTRANSFERASE ELCB"/>
    <property type="match status" value="1"/>
</dbReference>
<dbReference type="Proteomes" id="UP000070501">
    <property type="component" value="Unassembled WGS sequence"/>
</dbReference>
<evidence type="ECO:0000256" key="1">
    <source>
        <dbReference type="ARBA" id="ARBA00022603"/>
    </source>
</evidence>
<evidence type="ECO:0000256" key="3">
    <source>
        <dbReference type="ARBA" id="ARBA00022691"/>
    </source>
</evidence>
<keyword evidence="7" id="KW-1185">Reference proteome</keyword>
<dbReference type="InterPro" id="IPR036388">
    <property type="entry name" value="WH-like_DNA-bd_sf"/>
</dbReference>
<dbReference type="Gene3D" id="3.40.50.150">
    <property type="entry name" value="Vaccinia Virus protein VP39"/>
    <property type="match status" value="1"/>
</dbReference>
<organism evidence="6 7">
    <name type="scientific">Microdochium bolleyi</name>
    <dbReference type="NCBI Taxonomy" id="196109"/>
    <lineage>
        <taxon>Eukaryota</taxon>
        <taxon>Fungi</taxon>
        <taxon>Dikarya</taxon>
        <taxon>Ascomycota</taxon>
        <taxon>Pezizomycotina</taxon>
        <taxon>Sordariomycetes</taxon>
        <taxon>Xylariomycetidae</taxon>
        <taxon>Xylariales</taxon>
        <taxon>Microdochiaceae</taxon>
        <taxon>Microdochium</taxon>
    </lineage>
</organism>
<dbReference type="Gene3D" id="1.10.10.10">
    <property type="entry name" value="Winged helix-like DNA-binding domain superfamily/Winged helix DNA-binding domain"/>
    <property type="match status" value="1"/>
</dbReference>
<evidence type="ECO:0000313" key="6">
    <source>
        <dbReference type="EMBL" id="KXJ87992.1"/>
    </source>
</evidence>
<reference evidence="7" key="1">
    <citation type="submission" date="2016-02" db="EMBL/GenBank/DDBJ databases">
        <title>Draft genome sequence of Microdochium bolleyi, a fungal endophyte of beachgrass.</title>
        <authorList>
            <consortium name="DOE Joint Genome Institute"/>
            <person name="David A.S."/>
            <person name="May G."/>
            <person name="Haridas S."/>
            <person name="Lim J."/>
            <person name="Wang M."/>
            <person name="Labutti K."/>
            <person name="Lipzen A."/>
            <person name="Barry K."/>
            <person name="Grigoriev I.V."/>
        </authorList>
    </citation>
    <scope>NUCLEOTIDE SEQUENCE [LARGE SCALE GENOMIC DNA]</scope>
    <source>
        <strain evidence="7">J235TASD1</strain>
    </source>
</reference>
<keyword evidence="3" id="KW-0949">S-adenosyl-L-methionine</keyword>
<feature type="active site" description="Proton acceptor" evidence="4">
    <location>
        <position position="322"/>
    </location>
</feature>
<dbReference type="PROSITE" id="PS51683">
    <property type="entry name" value="SAM_OMT_II"/>
    <property type="match status" value="1"/>
</dbReference>
<keyword evidence="2 6" id="KW-0808">Transferase</keyword>
<dbReference type="PIRSF" id="PIRSF005739">
    <property type="entry name" value="O-mtase"/>
    <property type="match status" value="1"/>
</dbReference>
<accession>A0A136ISQ9</accession>
<dbReference type="OrthoDB" id="1535081at2759"/>
<gene>
    <name evidence="6" type="ORF">Micbo1qcDRAFT_138829</name>
</gene>
<evidence type="ECO:0000256" key="4">
    <source>
        <dbReference type="PIRSR" id="PIRSR005739-1"/>
    </source>
</evidence>
<sequence>MGSIADPHSTTLADSLEALASQLAAQAKSIRDGTDLAPATHHQTLVLVKAASQIVSQPRDDLSDMMMGFVQSAAIRLFIEWDVFSNIPVEGAISYVDLARMVGADASIIKRLCWILVANGKLQQQGHDSVAHTAKSLPYRTSNPLTAMMKMGYDEYLPSITALLDYYKTFGRTEPTGKLHTVKAFAVGQPERTVSDLLNEQPERIANMMLAMTAMEHMYPHSGVYDFSWVASWRASNGDEGKSRPLIVDVGGAKGFTLQAICKDTPGLPITQCVLEDLPEVIDLVKSTGDSSIKSARLLSMDFHKGQPVQGALVYLLRRCLHDFGDDDCVTILKHIAEAMAPDSKLLIGDTVIQDPPSPAGAMVDFFLSTIGGKERTLDGFRQVVAQAGLRVTGVFPAKQGDFTFMECVKA</sequence>
<dbReference type="InterPro" id="IPR029063">
    <property type="entry name" value="SAM-dependent_MTases_sf"/>
</dbReference>